<sequence length="143" mass="16467">MEIPVIEPLNLHGSPSEIEEWVERFELWCNIRKGGMQNQSVLFLTLGGRELYSLVKNLAFPNVPTELPFEKLKSLLLDHILPVDFQATERAKYNSMIRAAKMPCRKFILQLNKQASKCNYGDRLEEQLCNRLIAGINNISLQH</sequence>
<accession>A0A183BFX0</accession>
<keyword evidence="2" id="KW-1185">Reference proteome</keyword>
<proteinExistence type="predicted"/>
<evidence type="ECO:0000313" key="3">
    <source>
        <dbReference type="WBParaSite" id="ECPE_0001815401-mRNA-1"/>
    </source>
</evidence>
<evidence type="ECO:0000313" key="1">
    <source>
        <dbReference type="EMBL" id="VDP95588.1"/>
    </source>
</evidence>
<reference evidence="1 2" key="2">
    <citation type="submission" date="2018-11" db="EMBL/GenBank/DDBJ databases">
        <authorList>
            <consortium name="Pathogen Informatics"/>
        </authorList>
    </citation>
    <scope>NUCLEOTIDE SEQUENCE [LARGE SCALE GENOMIC DNA]</scope>
    <source>
        <strain evidence="1 2">Egypt</strain>
    </source>
</reference>
<evidence type="ECO:0000313" key="2">
    <source>
        <dbReference type="Proteomes" id="UP000272942"/>
    </source>
</evidence>
<dbReference type="EMBL" id="UZAN01074631">
    <property type="protein sequence ID" value="VDP95588.1"/>
    <property type="molecule type" value="Genomic_DNA"/>
</dbReference>
<gene>
    <name evidence="1" type="ORF">ECPE_LOCUS18105</name>
</gene>
<protein>
    <submittedName>
        <fullName evidence="1 3">Uncharacterized protein</fullName>
    </submittedName>
</protein>
<name>A0A183BFX0_9TREM</name>
<dbReference type="WBParaSite" id="ECPE_0001815401-mRNA-1">
    <property type="protein sequence ID" value="ECPE_0001815401-mRNA-1"/>
    <property type="gene ID" value="ECPE_0001815401"/>
</dbReference>
<reference evidence="3" key="1">
    <citation type="submission" date="2016-06" db="UniProtKB">
        <authorList>
            <consortium name="WormBaseParasite"/>
        </authorList>
    </citation>
    <scope>IDENTIFICATION</scope>
</reference>
<organism evidence="3">
    <name type="scientific">Echinostoma caproni</name>
    <dbReference type="NCBI Taxonomy" id="27848"/>
    <lineage>
        <taxon>Eukaryota</taxon>
        <taxon>Metazoa</taxon>
        <taxon>Spiralia</taxon>
        <taxon>Lophotrochozoa</taxon>
        <taxon>Platyhelminthes</taxon>
        <taxon>Trematoda</taxon>
        <taxon>Digenea</taxon>
        <taxon>Plagiorchiida</taxon>
        <taxon>Echinostomata</taxon>
        <taxon>Echinostomatoidea</taxon>
        <taxon>Echinostomatidae</taxon>
        <taxon>Echinostoma</taxon>
    </lineage>
</organism>
<dbReference type="AlphaFoldDB" id="A0A183BFX0"/>
<dbReference type="Proteomes" id="UP000272942">
    <property type="component" value="Unassembled WGS sequence"/>
</dbReference>
<dbReference type="OrthoDB" id="6778909at2759"/>